<keyword evidence="11" id="KW-1185">Reference proteome</keyword>
<evidence type="ECO:0000256" key="2">
    <source>
        <dbReference type="ARBA" id="ARBA00006683"/>
    </source>
</evidence>
<dbReference type="PANTHER" id="PTHR32309:SF31">
    <property type="entry name" value="CAPSULAR EXOPOLYSACCHARIDE FAMILY"/>
    <property type="match status" value="1"/>
</dbReference>
<feature type="transmembrane region" description="Helical" evidence="8">
    <location>
        <begin position="24"/>
        <end position="43"/>
    </location>
</feature>
<dbReference type="InterPro" id="IPR003856">
    <property type="entry name" value="LPS_length_determ_N"/>
</dbReference>
<dbReference type="EMBL" id="SMAB01000005">
    <property type="protein sequence ID" value="TCS83364.1"/>
    <property type="molecule type" value="Genomic_DNA"/>
</dbReference>
<evidence type="ECO:0000256" key="8">
    <source>
        <dbReference type="SAM" id="Phobius"/>
    </source>
</evidence>
<dbReference type="PANTHER" id="PTHR32309">
    <property type="entry name" value="TYROSINE-PROTEIN KINASE"/>
    <property type="match status" value="1"/>
</dbReference>
<dbReference type="InterPro" id="IPR050445">
    <property type="entry name" value="Bact_polysacc_biosynth/exp"/>
</dbReference>
<evidence type="ECO:0000256" key="3">
    <source>
        <dbReference type="ARBA" id="ARBA00022475"/>
    </source>
</evidence>
<gene>
    <name evidence="10" type="ORF">EDD72_105106</name>
</gene>
<evidence type="ECO:0000313" key="11">
    <source>
        <dbReference type="Proteomes" id="UP000295788"/>
    </source>
</evidence>
<comment type="subcellular location">
    <subcellularLocation>
        <location evidence="1">Cell membrane</location>
        <topology evidence="1">Multi-pass membrane protein</topology>
    </subcellularLocation>
</comment>
<evidence type="ECO:0000259" key="9">
    <source>
        <dbReference type="Pfam" id="PF02706"/>
    </source>
</evidence>
<evidence type="ECO:0000256" key="1">
    <source>
        <dbReference type="ARBA" id="ARBA00004651"/>
    </source>
</evidence>
<dbReference type="GO" id="GO:0005886">
    <property type="term" value="C:plasma membrane"/>
    <property type="evidence" value="ECO:0007669"/>
    <property type="project" value="UniProtKB-SubCell"/>
</dbReference>
<dbReference type="Pfam" id="PF02706">
    <property type="entry name" value="Wzz"/>
    <property type="match status" value="1"/>
</dbReference>
<evidence type="ECO:0000256" key="7">
    <source>
        <dbReference type="SAM" id="Coils"/>
    </source>
</evidence>
<keyword evidence="4 8" id="KW-0812">Transmembrane</keyword>
<protein>
    <submittedName>
        <fullName evidence="10">Subunit length determinant protein</fullName>
    </submittedName>
</protein>
<proteinExistence type="inferred from homology"/>
<feature type="coiled-coil region" evidence="7">
    <location>
        <begin position="198"/>
        <end position="225"/>
    </location>
</feature>
<evidence type="ECO:0000313" key="10">
    <source>
        <dbReference type="EMBL" id="TCS83364.1"/>
    </source>
</evidence>
<dbReference type="AlphaFoldDB" id="A0A4V2USY9"/>
<sequence>MASSKIDQISLRDMIETLLRNKKFILSSILIFVILAAAYSFLFTKPIVNVTTEATVKQVEGAESNFTIEPLLNAVIVPTYNSSANIQFPDVVTRPDSKYPVVKIDTLLTEYTNELTNNTKLVEEVRKISPRFKQVTGSSLKSMIAFDMVPDSDILTIKVTASTKEEAVKFAEIVNQDFQSFVEKQNFEMIHNKLSSIKHQLEFNIGLLETKIDRLQKEMATVDKTIAYQSSKVEPNPAYIMYVQNLSSNKIALNNAKSQYEEIQKVEKRLPQIAKETGLTVSMEQPVIETSSSLLKILVKNVVLAGMVGFVIAGFVAFLREYWKRTM</sequence>
<keyword evidence="7" id="KW-0175">Coiled coil</keyword>
<feature type="domain" description="Polysaccharide chain length determinant N-terminal" evidence="9">
    <location>
        <begin position="7"/>
        <end position="72"/>
    </location>
</feature>
<dbReference type="RefSeq" id="WP_132767825.1">
    <property type="nucleotide sequence ID" value="NZ_SMAB01000005.1"/>
</dbReference>
<organism evidence="10 11">
    <name type="scientific">Tepidibacillus fermentans</name>
    <dbReference type="NCBI Taxonomy" id="1281767"/>
    <lineage>
        <taxon>Bacteria</taxon>
        <taxon>Bacillati</taxon>
        <taxon>Bacillota</taxon>
        <taxon>Bacilli</taxon>
        <taxon>Bacillales</taxon>
        <taxon>Bacillaceae</taxon>
        <taxon>Tepidibacillus</taxon>
    </lineage>
</organism>
<name>A0A4V2USY9_9BACI</name>
<dbReference type="Proteomes" id="UP000295788">
    <property type="component" value="Unassembled WGS sequence"/>
</dbReference>
<keyword evidence="3" id="KW-1003">Cell membrane</keyword>
<evidence type="ECO:0000256" key="4">
    <source>
        <dbReference type="ARBA" id="ARBA00022692"/>
    </source>
</evidence>
<reference evidence="10 11" key="1">
    <citation type="submission" date="2019-03" db="EMBL/GenBank/DDBJ databases">
        <title>Genomic Encyclopedia of Type Strains, Phase IV (KMG-IV): sequencing the most valuable type-strain genomes for metagenomic binning, comparative biology and taxonomic classification.</title>
        <authorList>
            <person name="Goeker M."/>
        </authorList>
    </citation>
    <scope>NUCLEOTIDE SEQUENCE [LARGE SCALE GENOMIC DNA]</scope>
    <source>
        <strain evidence="10 11">DSM 23802</strain>
    </source>
</reference>
<evidence type="ECO:0000256" key="6">
    <source>
        <dbReference type="ARBA" id="ARBA00023136"/>
    </source>
</evidence>
<evidence type="ECO:0000256" key="5">
    <source>
        <dbReference type="ARBA" id="ARBA00022989"/>
    </source>
</evidence>
<comment type="caution">
    <text evidence="10">The sequence shown here is derived from an EMBL/GenBank/DDBJ whole genome shotgun (WGS) entry which is preliminary data.</text>
</comment>
<feature type="transmembrane region" description="Helical" evidence="8">
    <location>
        <begin position="297"/>
        <end position="319"/>
    </location>
</feature>
<accession>A0A4V2USY9</accession>
<keyword evidence="5 8" id="KW-1133">Transmembrane helix</keyword>
<keyword evidence="6 8" id="KW-0472">Membrane</keyword>
<comment type="similarity">
    <text evidence="2">Belongs to the CpsC/CapA family.</text>
</comment>